<protein>
    <recommendedName>
        <fullName evidence="3">Gliding motility-associated lipoprotein GldB</fullName>
    </recommendedName>
</protein>
<evidence type="ECO:0000313" key="2">
    <source>
        <dbReference type="Proteomes" id="UP000192472"/>
    </source>
</evidence>
<dbReference type="STRING" id="692418.SAMN04488029_2369"/>
<dbReference type="OrthoDB" id="976022at2"/>
<dbReference type="Pfam" id="PF25594">
    <property type="entry name" value="GldB_lipo"/>
    <property type="match status" value="1"/>
</dbReference>
<accession>A0A1W2GEQ8</accession>
<proteinExistence type="predicted"/>
<reference evidence="1 2" key="1">
    <citation type="submission" date="2017-04" db="EMBL/GenBank/DDBJ databases">
        <authorList>
            <person name="Afonso C.L."/>
            <person name="Miller P.J."/>
            <person name="Scott M.A."/>
            <person name="Spackman E."/>
            <person name="Goraichik I."/>
            <person name="Dimitrov K.M."/>
            <person name="Suarez D.L."/>
            <person name="Swayne D.E."/>
        </authorList>
    </citation>
    <scope>NUCLEOTIDE SEQUENCE [LARGE SCALE GENOMIC DNA]</scope>
    <source>
        <strain evidence="1 2">DSM 26133</strain>
    </source>
</reference>
<sequence length="341" mass="39368">MQRTIYQFILIISVSALGILTLASCESDTCGHVEQYKGITVNIEVERLEDKLVSLKDVDQVLLFFRENRVMADFFLDASQYPNDTILARRLFKLLRQPSIDTLITDSKSYFSDFSKNIDELTSAYQFIKYHYPEARIPKIQTIITGFYNDMYISDSLIVLGLDYFAGENGRYFPNDIPRYIVKRYMKESLSPILLSFVSNEFNLADQSHGTLLADMVNLGKSYYFVEQALPCKADSLIIGYSTEELQAVISNQEIIWANIIENEMLYETSHFLKNKFIGERPNIAEISENCPGRVGAWIGWQIVRKYMEENPEVSFTDLMAERNAHKIFQQSNYKPKNEAN</sequence>
<evidence type="ECO:0008006" key="3">
    <source>
        <dbReference type="Google" id="ProtNLM"/>
    </source>
</evidence>
<dbReference type="InterPro" id="IPR019853">
    <property type="entry name" value="GldB-like"/>
</dbReference>
<dbReference type="AlphaFoldDB" id="A0A1W2GEQ8"/>
<name>A0A1W2GEQ8_REIFA</name>
<dbReference type="PROSITE" id="PS51257">
    <property type="entry name" value="PROKAR_LIPOPROTEIN"/>
    <property type="match status" value="1"/>
</dbReference>
<keyword evidence="2" id="KW-1185">Reference proteome</keyword>
<gene>
    <name evidence="1" type="ORF">SAMN04488029_2369</name>
</gene>
<dbReference type="EMBL" id="FWYF01000002">
    <property type="protein sequence ID" value="SMD35153.1"/>
    <property type="molecule type" value="Genomic_DNA"/>
</dbReference>
<evidence type="ECO:0000313" key="1">
    <source>
        <dbReference type="EMBL" id="SMD35153.1"/>
    </source>
</evidence>
<dbReference type="Proteomes" id="UP000192472">
    <property type="component" value="Unassembled WGS sequence"/>
</dbReference>
<organism evidence="1 2">
    <name type="scientific">Reichenbachiella faecimaris</name>
    <dbReference type="NCBI Taxonomy" id="692418"/>
    <lineage>
        <taxon>Bacteria</taxon>
        <taxon>Pseudomonadati</taxon>
        <taxon>Bacteroidota</taxon>
        <taxon>Cytophagia</taxon>
        <taxon>Cytophagales</taxon>
        <taxon>Reichenbachiellaceae</taxon>
        <taxon>Reichenbachiella</taxon>
    </lineage>
</organism>